<feature type="region of interest" description="Disordered" evidence="1">
    <location>
        <begin position="23"/>
        <end position="103"/>
    </location>
</feature>
<gene>
    <name evidence="2" type="ORF">SAMN05192548_103738</name>
</gene>
<accession>A0A1M6V6L4</accession>
<reference evidence="2 3" key="1">
    <citation type="submission" date="2016-11" db="EMBL/GenBank/DDBJ databases">
        <authorList>
            <person name="Jaros S."/>
            <person name="Januszkiewicz K."/>
            <person name="Wedrychowicz H."/>
        </authorList>
    </citation>
    <scope>NUCLEOTIDE SEQUENCE [LARGE SCALE GENOMIC DNA]</scope>
    <source>
        <strain evidence="2 3">LMG 20594</strain>
    </source>
</reference>
<feature type="compositionally biased region" description="Polar residues" evidence="1">
    <location>
        <begin position="37"/>
        <end position="48"/>
    </location>
</feature>
<name>A0A1M6V6L4_9BURK</name>
<evidence type="ECO:0000313" key="2">
    <source>
        <dbReference type="EMBL" id="SHK77127.1"/>
    </source>
</evidence>
<evidence type="ECO:0000313" key="3">
    <source>
        <dbReference type="Proteomes" id="UP000184395"/>
    </source>
</evidence>
<dbReference type="STRING" id="169427.SAMN05192548_103738"/>
<organism evidence="2 3">
    <name type="scientific">Paraburkholderia terricola</name>
    <dbReference type="NCBI Taxonomy" id="169427"/>
    <lineage>
        <taxon>Bacteria</taxon>
        <taxon>Pseudomonadati</taxon>
        <taxon>Pseudomonadota</taxon>
        <taxon>Betaproteobacteria</taxon>
        <taxon>Burkholderiales</taxon>
        <taxon>Burkholderiaceae</taxon>
        <taxon>Paraburkholderia</taxon>
    </lineage>
</organism>
<protein>
    <submittedName>
        <fullName evidence="2">Uncharacterized protein</fullName>
    </submittedName>
</protein>
<feature type="compositionally biased region" description="Low complexity" evidence="1">
    <location>
        <begin position="70"/>
        <end position="84"/>
    </location>
</feature>
<evidence type="ECO:0000256" key="1">
    <source>
        <dbReference type="SAM" id="MobiDB-lite"/>
    </source>
</evidence>
<dbReference type="EMBL" id="FRAB01000037">
    <property type="protein sequence ID" value="SHK77127.1"/>
    <property type="molecule type" value="Genomic_DNA"/>
</dbReference>
<proteinExistence type="predicted"/>
<dbReference type="Proteomes" id="UP000184395">
    <property type="component" value="Unassembled WGS sequence"/>
</dbReference>
<dbReference type="AlphaFoldDB" id="A0A1M6V6L4"/>
<sequence length="103" mass="10714">MSWIPHKLTSMLPAMQYVDAVAKDAKKRDGDSGTAGGQVTPTARSASPQLDALPDNDSANSGAKPDVKPAKAAPSSAHAPRPSAITPVPTLRERLSRLKRGSS</sequence>